<dbReference type="Pfam" id="PF02021">
    <property type="entry name" value="UPF0102"/>
    <property type="match status" value="1"/>
</dbReference>
<dbReference type="InterPro" id="IPR011335">
    <property type="entry name" value="Restrct_endonuc-II-like"/>
</dbReference>
<dbReference type="OrthoDB" id="9794876at2"/>
<dbReference type="Proteomes" id="UP000092840">
    <property type="component" value="Unassembled WGS sequence"/>
</dbReference>
<dbReference type="CDD" id="cd20736">
    <property type="entry name" value="PoNe_Nuclease"/>
    <property type="match status" value="1"/>
</dbReference>
<evidence type="ECO:0000313" key="6">
    <source>
        <dbReference type="Proteomes" id="UP000092871"/>
    </source>
</evidence>
<dbReference type="HAMAP" id="MF_00048">
    <property type="entry name" value="UPF0102"/>
    <property type="match status" value="1"/>
</dbReference>
<evidence type="ECO:0000313" key="4">
    <source>
        <dbReference type="EMBL" id="SBT21593.1"/>
    </source>
</evidence>
<evidence type="ECO:0000313" key="5">
    <source>
        <dbReference type="Proteomes" id="UP000092840"/>
    </source>
</evidence>
<evidence type="ECO:0000256" key="2">
    <source>
        <dbReference type="HAMAP-Rule" id="MF_00048"/>
    </source>
</evidence>
<dbReference type="Gene3D" id="3.40.1350.10">
    <property type="match status" value="1"/>
</dbReference>
<keyword evidence="5" id="KW-1185">Reference proteome</keyword>
<name>A0A1C3JTS7_9GAMM</name>
<dbReference type="Proteomes" id="UP000092871">
    <property type="component" value="Unassembled WGS sequence"/>
</dbReference>
<dbReference type="NCBIfam" id="TIGR00252">
    <property type="entry name" value="YraN family protein"/>
    <property type="match status" value="1"/>
</dbReference>
<gene>
    <name evidence="3" type="ORF">MGA5115_02785</name>
    <name evidence="4" type="ORF">MGA5116_02189</name>
</gene>
<dbReference type="InterPro" id="IPR003509">
    <property type="entry name" value="UPF0102_YraN-like"/>
</dbReference>
<dbReference type="SUPFAM" id="SSF52980">
    <property type="entry name" value="Restriction endonuclease-like"/>
    <property type="match status" value="1"/>
</dbReference>
<dbReference type="PANTHER" id="PTHR34039">
    <property type="entry name" value="UPF0102 PROTEIN YRAN"/>
    <property type="match status" value="1"/>
</dbReference>
<dbReference type="EMBL" id="FLRB01000013">
    <property type="protein sequence ID" value="SBT21593.1"/>
    <property type="molecule type" value="Genomic_DNA"/>
</dbReference>
<dbReference type="InterPro" id="IPR011856">
    <property type="entry name" value="tRNA_endonuc-like_dom_sf"/>
</dbReference>
<reference evidence="4 5" key="2">
    <citation type="submission" date="2016-06" db="EMBL/GenBank/DDBJ databases">
        <authorList>
            <person name="Rodrigo-Torres L."/>
            <person name="Arahal D.R."/>
        </authorList>
    </citation>
    <scope>NUCLEOTIDE SEQUENCE [LARGE SCALE GENOMIC DNA]</scope>
    <source>
        <strain evidence="4 5">CECT 5116</strain>
    </source>
</reference>
<dbReference type="NCBIfam" id="NF009150">
    <property type="entry name" value="PRK12497.1-3"/>
    <property type="match status" value="1"/>
</dbReference>
<dbReference type="PANTHER" id="PTHR34039:SF1">
    <property type="entry name" value="UPF0102 PROTEIN YRAN"/>
    <property type="match status" value="1"/>
</dbReference>
<reference evidence="3 6" key="1">
    <citation type="submission" date="2016-06" db="EMBL/GenBank/DDBJ databases">
        <authorList>
            <person name="Kjaerup R.B."/>
            <person name="Dalgaard T.S."/>
            <person name="Juul-Madsen H.R."/>
        </authorList>
    </citation>
    <scope>NUCLEOTIDE SEQUENCE [LARGE SCALE GENOMIC DNA]</scope>
    <source>
        <strain evidence="3 6">CECT 5115</strain>
    </source>
</reference>
<evidence type="ECO:0000256" key="1">
    <source>
        <dbReference type="ARBA" id="ARBA00006738"/>
    </source>
</evidence>
<dbReference type="AlphaFoldDB" id="A0A1C3JTS7"/>
<evidence type="ECO:0000313" key="3">
    <source>
        <dbReference type="EMBL" id="SBT18638.1"/>
    </source>
</evidence>
<comment type="similarity">
    <text evidence="1 2">Belongs to the UPF0102 family.</text>
</comment>
<sequence length="123" mass="14190">MLKKVISPRKKSSDGEKAERLAEQFLVSQGYVAIARNFHSRVGEVDLIMQHRSTYVFVEVRYRANATRGSASESITAAKYRRILKTAEYWLMKNNLQHSQYQIDVIAIDGLLDLHHIDWLQAV</sequence>
<dbReference type="EMBL" id="FLRA01000023">
    <property type="protein sequence ID" value="SBT18638.1"/>
    <property type="molecule type" value="Genomic_DNA"/>
</dbReference>
<protein>
    <recommendedName>
        <fullName evidence="2">UPF0102 protein MGA5115_02785</fullName>
    </recommendedName>
</protein>
<proteinExistence type="inferred from homology"/>
<accession>A0A1C3JTS7</accession>
<organism evidence="3 6">
    <name type="scientific">Marinomonas gallaica</name>
    <dbReference type="NCBI Taxonomy" id="1806667"/>
    <lineage>
        <taxon>Bacteria</taxon>
        <taxon>Pseudomonadati</taxon>
        <taxon>Pseudomonadota</taxon>
        <taxon>Gammaproteobacteria</taxon>
        <taxon>Oceanospirillales</taxon>
        <taxon>Oceanospirillaceae</taxon>
        <taxon>Marinomonas</taxon>
    </lineage>
</organism>
<dbReference type="GO" id="GO:0003676">
    <property type="term" value="F:nucleic acid binding"/>
    <property type="evidence" value="ECO:0007669"/>
    <property type="project" value="InterPro"/>
</dbReference>
<dbReference type="RefSeq" id="WP_067037577.1">
    <property type="nucleotide sequence ID" value="NZ_FLRA01000023.1"/>
</dbReference>